<accession>W3XKB0</accession>
<keyword evidence="1" id="KW-0732">Signal</keyword>
<dbReference type="SUPFAM" id="SSF50952">
    <property type="entry name" value="Soluble quinoprotein glucose dehydrogenase"/>
    <property type="match status" value="1"/>
</dbReference>
<dbReference type="AlphaFoldDB" id="W3XKB0"/>
<dbReference type="OrthoDB" id="507128at2759"/>
<feature type="signal peptide" evidence="1">
    <location>
        <begin position="1"/>
        <end position="19"/>
    </location>
</feature>
<name>W3XKB0_PESFW</name>
<dbReference type="RefSeq" id="XP_007827083.1">
    <property type="nucleotide sequence ID" value="XM_007828892.1"/>
</dbReference>
<organism evidence="3 4">
    <name type="scientific">Pestalotiopsis fici (strain W106-1 / CGMCC3.15140)</name>
    <dbReference type="NCBI Taxonomy" id="1229662"/>
    <lineage>
        <taxon>Eukaryota</taxon>
        <taxon>Fungi</taxon>
        <taxon>Dikarya</taxon>
        <taxon>Ascomycota</taxon>
        <taxon>Pezizomycotina</taxon>
        <taxon>Sordariomycetes</taxon>
        <taxon>Xylariomycetidae</taxon>
        <taxon>Amphisphaeriales</taxon>
        <taxon>Sporocadaceae</taxon>
        <taxon>Pestalotiopsis</taxon>
    </lineage>
</organism>
<protein>
    <recommendedName>
        <fullName evidence="2">Pyrroloquinoline quinone-dependent pyranose dehydrogenase beta-propeller domain-containing protein</fullName>
    </recommendedName>
</protein>
<feature type="domain" description="Pyrroloquinoline quinone-dependent pyranose dehydrogenase beta-propeller" evidence="2">
    <location>
        <begin position="33"/>
        <end position="423"/>
    </location>
</feature>
<reference evidence="4" key="1">
    <citation type="journal article" date="2015" name="BMC Genomics">
        <title>Genomic and transcriptomic analysis of the endophytic fungus Pestalotiopsis fici reveals its lifestyle and high potential for synthesis of natural products.</title>
        <authorList>
            <person name="Wang X."/>
            <person name="Zhang X."/>
            <person name="Liu L."/>
            <person name="Xiang M."/>
            <person name="Wang W."/>
            <person name="Sun X."/>
            <person name="Che Y."/>
            <person name="Guo L."/>
            <person name="Liu G."/>
            <person name="Guo L."/>
            <person name="Wang C."/>
            <person name="Yin W.B."/>
            <person name="Stadler M."/>
            <person name="Zhang X."/>
            <person name="Liu X."/>
        </authorList>
    </citation>
    <scope>NUCLEOTIDE SEQUENCE [LARGE SCALE GENOMIC DNA]</scope>
    <source>
        <strain evidence="4">W106-1 / CGMCC3.15140</strain>
    </source>
</reference>
<dbReference type="InterPro" id="IPR011041">
    <property type="entry name" value="Quinoprot_gluc/sorb_DH_b-prop"/>
</dbReference>
<dbReference type="PANTHER" id="PTHR47572:SF4">
    <property type="entry name" value="LACTONASE DRP35"/>
    <property type="match status" value="1"/>
</dbReference>
<evidence type="ECO:0000313" key="4">
    <source>
        <dbReference type="Proteomes" id="UP000030651"/>
    </source>
</evidence>
<dbReference type="eggNOG" id="ENOG502R9MT">
    <property type="taxonomic scope" value="Eukaryota"/>
</dbReference>
<dbReference type="InterPro" id="IPR011042">
    <property type="entry name" value="6-blade_b-propeller_TolB-like"/>
</dbReference>
<dbReference type="Gene3D" id="2.120.10.30">
    <property type="entry name" value="TolB, C-terminal domain"/>
    <property type="match status" value="1"/>
</dbReference>
<sequence>MHFQCTAILAWVIFGLASAQCPNVPAPLYGYAVDPAYRAIKIAGNLANPRGIITDKAGRLLILERGKGISQHTVYASSGCISKSATLLSLSSLNHGIYLNSRQDKLYASSTTTVYSWSYNVTSGQLGNARTVVVQGMSNSGHSTRTLTFSPKNPNLLVVSCGSNANIDAASIDPSVARAIVKVFDLNNVPQGGYNYVTQGYNAGYGLRNEVGLDFDAGGMLWGVENSADDLTRTANGQTTDVHLNNPAEELNFLGDVSKPNNKWYGYPTCFTVGDPKQFKDKTNFVLGDQFVTSPSSTFNDTTCIQKSTPPRLIFPAHSAPLDAKFDAGSKNLWVSLHGSWDRSPPTGFGVVRVPFAKASDGSYAPVAARNQIGYAKVFSPKRADGQTCTATTCVRPVGLVFDSYGRLYMTSDASGELFMISKI</sequence>
<gene>
    <name evidence="3" type="ORF">PFICI_00311</name>
</gene>
<evidence type="ECO:0000313" key="3">
    <source>
        <dbReference type="EMBL" id="ETS86483.1"/>
    </source>
</evidence>
<dbReference type="InParanoid" id="W3XKB0"/>
<dbReference type="GeneID" id="19265324"/>
<dbReference type="HOGENOM" id="CLU_039534_1_1_1"/>
<proteinExistence type="predicted"/>
<feature type="chain" id="PRO_5004835177" description="Pyrroloquinoline quinone-dependent pyranose dehydrogenase beta-propeller domain-containing protein" evidence="1">
    <location>
        <begin position="20"/>
        <end position="424"/>
    </location>
</feature>
<evidence type="ECO:0000256" key="1">
    <source>
        <dbReference type="SAM" id="SignalP"/>
    </source>
</evidence>
<dbReference type="KEGG" id="pfy:PFICI_00311"/>
<dbReference type="EMBL" id="KI912109">
    <property type="protein sequence ID" value="ETS86483.1"/>
    <property type="molecule type" value="Genomic_DNA"/>
</dbReference>
<dbReference type="OMA" id="SAVYAWD"/>
<evidence type="ECO:0000259" key="2">
    <source>
        <dbReference type="Pfam" id="PF22807"/>
    </source>
</evidence>
<dbReference type="Pfam" id="PF22807">
    <property type="entry name" value="TrAA12"/>
    <property type="match status" value="1"/>
</dbReference>
<dbReference type="InterPro" id="IPR054539">
    <property type="entry name" value="Beta-prop_PDH"/>
</dbReference>
<dbReference type="PANTHER" id="PTHR47572">
    <property type="entry name" value="LIPOPROTEIN-RELATED"/>
    <property type="match status" value="1"/>
</dbReference>
<dbReference type="Proteomes" id="UP000030651">
    <property type="component" value="Unassembled WGS sequence"/>
</dbReference>
<dbReference type="InterPro" id="IPR051262">
    <property type="entry name" value="SMP-30/CGR1_Lactonase"/>
</dbReference>
<dbReference type="STRING" id="1229662.W3XKB0"/>
<keyword evidence="4" id="KW-1185">Reference proteome</keyword>